<accession>C6SK47</accession>
<reference evidence="1" key="1">
    <citation type="journal article" date="2008" name="Proc. Natl. Acad. Sci. U.S.A.">
        <title>Whole-genome comparison of disease and carriage strains provides insights into virulence evolution in Neisseria meningitidis.</title>
        <authorList>
            <person name="Schoen C."/>
            <person name="Blom J."/>
            <person name="Claus H."/>
            <person name="Schramm-Glueck A."/>
            <person name="Brandt P."/>
            <person name="Mueller T."/>
            <person name="Goesmann A."/>
            <person name="Joseph B."/>
            <person name="Konietzny S."/>
            <person name="Kurzai O."/>
            <person name="Schmitt C."/>
            <person name="Friedrich T."/>
            <person name="Linke B."/>
            <person name="Vogel U."/>
            <person name="Frosch M."/>
        </authorList>
    </citation>
    <scope>NUCLEOTIDE SEQUENCE</scope>
    <source>
        <strain evidence="1">Alpha275</strain>
    </source>
</reference>
<dbReference type="EMBL" id="AM889138">
    <property type="protein sequence ID" value="CBA07814.1"/>
    <property type="molecule type" value="Genomic_DNA"/>
</dbReference>
<evidence type="ECO:0000313" key="1">
    <source>
        <dbReference type="EMBL" id="CBA07814.1"/>
    </source>
</evidence>
<protein>
    <submittedName>
        <fullName evidence="1">Uncharacterized protein</fullName>
    </submittedName>
</protein>
<organism evidence="1">
    <name type="scientific">Neisseria meningitidis alpha275</name>
    <dbReference type="NCBI Taxonomy" id="295996"/>
    <lineage>
        <taxon>Bacteria</taxon>
        <taxon>Pseudomonadati</taxon>
        <taxon>Pseudomonadota</taxon>
        <taxon>Betaproteobacteria</taxon>
        <taxon>Neisseriales</taxon>
        <taxon>Neisseriaceae</taxon>
        <taxon>Neisseria</taxon>
    </lineage>
</organism>
<sequence length="36" mass="4248">MQAKKKQMPVDIYPMFHSREQFGFPSDRVSVNTLMC</sequence>
<proteinExistence type="predicted"/>
<name>C6SK47_NEIME</name>
<dbReference type="AlphaFoldDB" id="C6SK47"/>
<gene>
    <name evidence="1" type="ORF">NMW_1317</name>
</gene>